<dbReference type="EMBL" id="HBIP01006053">
    <property type="protein sequence ID" value="CAE0488012.1"/>
    <property type="molecule type" value="Transcribed_RNA"/>
</dbReference>
<gene>
    <name evidence="1" type="ORF">DTER00134_LOCUS3075</name>
</gene>
<protein>
    <submittedName>
        <fullName evidence="1">Uncharacterized protein</fullName>
    </submittedName>
</protein>
<sequence>MLAQFHSHCHPQKIVCCFKNLERGRMPTHLYSHCQTDTLKPGYAYSHMGTLLLEGQGQATIRLSLRDDALLRDQDRPGLSHKVRQVKVSSPWPGLSHKVQQVKASGPWPGLSHNVRQVKASSPWSRLSHNLWQVEAIVQA</sequence>
<accession>A0A7S3QN79</accession>
<proteinExistence type="predicted"/>
<reference evidence="1" key="1">
    <citation type="submission" date="2021-01" db="EMBL/GenBank/DDBJ databases">
        <authorList>
            <person name="Corre E."/>
            <person name="Pelletier E."/>
            <person name="Niang G."/>
            <person name="Scheremetjew M."/>
            <person name="Finn R."/>
            <person name="Kale V."/>
            <person name="Holt S."/>
            <person name="Cochrane G."/>
            <person name="Meng A."/>
            <person name="Brown T."/>
            <person name="Cohen L."/>
        </authorList>
    </citation>
    <scope>NUCLEOTIDE SEQUENCE</scope>
    <source>
        <strain evidence="1">CCMP1320</strain>
    </source>
</reference>
<evidence type="ECO:0000313" key="1">
    <source>
        <dbReference type="EMBL" id="CAE0488012.1"/>
    </source>
</evidence>
<organism evidence="1">
    <name type="scientific">Dunaliella tertiolecta</name>
    <name type="common">Green alga</name>
    <dbReference type="NCBI Taxonomy" id="3047"/>
    <lineage>
        <taxon>Eukaryota</taxon>
        <taxon>Viridiplantae</taxon>
        <taxon>Chlorophyta</taxon>
        <taxon>core chlorophytes</taxon>
        <taxon>Chlorophyceae</taxon>
        <taxon>CS clade</taxon>
        <taxon>Chlamydomonadales</taxon>
        <taxon>Dunaliellaceae</taxon>
        <taxon>Dunaliella</taxon>
    </lineage>
</organism>
<name>A0A7S3QN79_DUNTE</name>
<dbReference type="AlphaFoldDB" id="A0A7S3QN79"/>